<dbReference type="Pfam" id="PF24788">
    <property type="entry name" value="AtPDCT1_2"/>
    <property type="match status" value="1"/>
</dbReference>
<evidence type="ECO:0000313" key="5">
    <source>
        <dbReference type="Proteomes" id="UP000030689"/>
    </source>
</evidence>
<keyword evidence="2" id="KW-0472">Membrane</keyword>
<dbReference type="GO" id="GO:0004142">
    <property type="term" value="F:diacylglycerol cholinephosphotransferase activity"/>
    <property type="evidence" value="ECO:0007669"/>
    <property type="project" value="TreeGrafter"/>
</dbReference>
<keyword evidence="2" id="KW-1133">Transmembrane helix</keyword>
<sequence length="295" mass="32373">MSTKTVVPLRRRSNPLNGKHTNGVSVDGQSRRIGSVNSEMENIVKKTDNGYANGGGGGGGRSKASFLTWTARDAVYVARHHWIPCLFAVGVLFFTGVEYTLQMIPARSEPFDIGFVATRSLNRVLASSPDLNTVLAALNTVFVGMQTTYIVWTWLMEGRPRATISACFMFTCRGILGYSTQLPLPQDFLGSGVDFPVGNVSFFLFYSGHVAGSMIASLDMRRMKRFRLAMLFDILNVLQSIRLLGTRGHYTIDLAVGVGAGILFDSFAGKYEEMMSKRHNLGNGFSLISKDSLVK</sequence>
<keyword evidence="2" id="KW-0812">Transmembrane</keyword>
<feature type="transmembrane region" description="Helical" evidence="2">
    <location>
        <begin position="134"/>
        <end position="155"/>
    </location>
</feature>
<evidence type="ECO:0000259" key="3">
    <source>
        <dbReference type="Pfam" id="PF24788"/>
    </source>
</evidence>
<dbReference type="OrthoDB" id="1921278at2759"/>
<feature type="transmembrane region" description="Helical" evidence="2">
    <location>
        <begin position="162"/>
        <end position="180"/>
    </location>
</feature>
<dbReference type="InterPro" id="IPR056361">
    <property type="entry name" value="AtPDCT1_2_TM_dom"/>
</dbReference>
<dbReference type="Gramene" id="ESQ48368">
    <property type="protein sequence ID" value="ESQ48368"/>
    <property type="gene ID" value="EUTSA_v10021241mg"/>
</dbReference>
<reference evidence="4 5" key="1">
    <citation type="journal article" date="2013" name="Front. Plant Sci.">
        <title>The Reference Genome of the Halophytic Plant Eutrema salsugineum.</title>
        <authorList>
            <person name="Yang R."/>
            <person name="Jarvis D.E."/>
            <person name="Chen H."/>
            <person name="Beilstein M.A."/>
            <person name="Grimwood J."/>
            <person name="Jenkins J."/>
            <person name="Shu S."/>
            <person name="Prochnik S."/>
            <person name="Xin M."/>
            <person name="Ma C."/>
            <person name="Schmutz J."/>
            <person name="Wing R.A."/>
            <person name="Mitchell-Olds T."/>
            <person name="Schumaker K.S."/>
            <person name="Wang X."/>
        </authorList>
    </citation>
    <scope>NUCLEOTIDE SEQUENCE [LARGE SCALE GENOMIC DNA]</scope>
</reference>
<dbReference type="PANTHER" id="PTHR34674:SF1">
    <property type="entry name" value="PHOSPHATIDYLCHOLINE:DIACYLGLYCEROL CHOLINEPHOSPHOTRANSFERASE 1-RELATED"/>
    <property type="match status" value="1"/>
</dbReference>
<evidence type="ECO:0000313" key="4">
    <source>
        <dbReference type="EMBL" id="ESQ48368.1"/>
    </source>
</evidence>
<dbReference type="AlphaFoldDB" id="V4M7M2"/>
<feature type="transmembrane region" description="Helical" evidence="2">
    <location>
        <begin position="82"/>
        <end position="101"/>
    </location>
</feature>
<feature type="compositionally biased region" description="Polar residues" evidence="1">
    <location>
        <begin position="14"/>
        <end position="28"/>
    </location>
</feature>
<dbReference type="eggNOG" id="ENOG502QRYQ">
    <property type="taxonomic scope" value="Eukaryota"/>
</dbReference>
<dbReference type="EMBL" id="KI517408">
    <property type="protein sequence ID" value="ESQ48368.1"/>
    <property type="molecule type" value="Genomic_DNA"/>
</dbReference>
<dbReference type="KEGG" id="eus:EUTSA_v10021241mg"/>
<dbReference type="InterPro" id="IPR055311">
    <property type="entry name" value="PDCT1/2-like"/>
</dbReference>
<protein>
    <recommendedName>
        <fullName evidence="3">AtPDCT1/2 transmembrane domain-containing protein</fullName>
    </recommendedName>
</protein>
<keyword evidence="5" id="KW-1185">Reference proteome</keyword>
<organism evidence="4 5">
    <name type="scientific">Eutrema salsugineum</name>
    <name type="common">Saltwater cress</name>
    <name type="synonym">Sisymbrium salsugineum</name>
    <dbReference type="NCBI Taxonomy" id="72664"/>
    <lineage>
        <taxon>Eukaryota</taxon>
        <taxon>Viridiplantae</taxon>
        <taxon>Streptophyta</taxon>
        <taxon>Embryophyta</taxon>
        <taxon>Tracheophyta</taxon>
        <taxon>Spermatophyta</taxon>
        <taxon>Magnoliopsida</taxon>
        <taxon>eudicotyledons</taxon>
        <taxon>Gunneridae</taxon>
        <taxon>Pentapetalae</taxon>
        <taxon>rosids</taxon>
        <taxon>malvids</taxon>
        <taxon>Brassicales</taxon>
        <taxon>Brassicaceae</taxon>
        <taxon>Eutremeae</taxon>
        <taxon>Eutrema</taxon>
    </lineage>
</organism>
<dbReference type="STRING" id="72664.V4M7M2"/>
<accession>V4M7M2</accession>
<evidence type="ECO:0000256" key="2">
    <source>
        <dbReference type="SAM" id="Phobius"/>
    </source>
</evidence>
<gene>
    <name evidence="4" type="ORF">EUTSA_v10021241mg</name>
</gene>
<dbReference type="OMA" id="VAAMMMF"/>
<dbReference type="PANTHER" id="PTHR34674">
    <property type="entry name" value="PHOSPHATIDYLCHOLINE:DIACYLGLYCEROL CHOLINEPHOSPHOTRANSFERASE 1-RELATED"/>
    <property type="match status" value="1"/>
</dbReference>
<feature type="domain" description="AtPDCT1/2 transmembrane" evidence="3">
    <location>
        <begin position="111"/>
        <end position="270"/>
    </location>
</feature>
<name>V4M7M2_EUTSA</name>
<evidence type="ECO:0000256" key="1">
    <source>
        <dbReference type="SAM" id="MobiDB-lite"/>
    </source>
</evidence>
<proteinExistence type="predicted"/>
<dbReference type="Proteomes" id="UP000030689">
    <property type="component" value="Unassembled WGS sequence"/>
</dbReference>
<feature type="region of interest" description="Disordered" evidence="1">
    <location>
        <begin position="1"/>
        <end position="29"/>
    </location>
</feature>
<feature type="transmembrane region" description="Helical" evidence="2">
    <location>
        <begin position="200"/>
        <end position="219"/>
    </location>
</feature>